<dbReference type="GO" id="GO:0005634">
    <property type="term" value="C:nucleus"/>
    <property type="evidence" value="ECO:0007669"/>
    <property type="project" value="UniProtKB-SubCell"/>
</dbReference>
<dbReference type="EMBL" id="LN868507">
    <property type="protein sequence ID" value="CRX79120.1"/>
    <property type="molecule type" value="Genomic_DNA"/>
</dbReference>
<proteinExistence type="predicted"/>
<feature type="compositionally biased region" description="Acidic residues" evidence="6">
    <location>
        <begin position="228"/>
        <end position="250"/>
    </location>
</feature>
<feature type="compositionally biased region" description="Low complexity" evidence="6">
    <location>
        <begin position="164"/>
        <end position="195"/>
    </location>
</feature>
<protein>
    <recommendedName>
        <fullName evidence="7">RRM domain-containing protein</fullName>
    </recommendedName>
</protein>
<reference evidence="8" key="1">
    <citation type="submission" date="2015-06" db="EMBL/GenBank/DDBJ databases">
        <title>Genetic Architecture Underlying Mating-Type Determination in the Yeast Leucosporidium scottii and the Evolution of Mating Systems in Basidiomycetes.</title>
        <authorList>
            <person name="Maia T.M."/>
            <person name="Lopes S."/>
            <person name="Almeida J.M.G.C.F."/>
            <person name="Rosa L.H."/>
            <person name="Sampaio J.P."/>
            <person name="Goncalves P."/>
            <person name="Coelho M.A."/>
        </authorList>
    </citation>
    <scope>NUCLEOTIDE SEQUENCE</scope>
</reference>
<comment type="subcellular location">
    <subcellularLocation>
        <location evidence="1">Nucleus</location>
    </subcellularLocation>
</comment>
<dbReference type="Pfam" id="PF00076">
    <property type="entry name" value="RRM_1"/>
    <property type="match status" value="4"/>
</dbReference>
<feature type="domain" description="RRM" evidence="7">
    <location>
        <begin position="568"/>
        <end position="651"/>
    </location>
</feature>
<evidence type="ECO:0000313" key="8">
    <source>
        <dbReference type="EMBL" id="CRX79120.1"/>
    </source>
</evidence>
<dbReference type="SMART" id="SM00360">
    <property type="entry name" value="RRM"/>
    <property type="match status" value="5"/>
</dbReference>
<evidence type="ECO:0000256" key="1">
    <source>
        <dbReference type="ARBA" id="ARBA00004123"/>
    </source>
</evidence>
<dbReference type="PROSITE" id="PS50102">
    <property type="entry name" value="RRM"/>
    <property type="match status" value="5"/>
</dbReference>
<evidence type="ECO:0000256" key="5">
    <source>
        <dbReference type="PROSITE-ProRule" id="PRU00176"/>
    </source>
</evidence>
<dbReference type="CDD" id="cd12320">
    <property type="entry name" value="RRM6_RBM19_RRM5_MRD1"/>
    <property type="match status" value="1"/>
</dbReference>
<accession>A0A0H5FTT4</accession>
<feature type="region of interest" description="Disordered" evidence="6">
    <location>
        <begin position="155"/>
        <end position="212"/>
    </location>
</feature>
<keyword evidence="4" id="KW-0539">Nucleus</keyword>
<dbReference type="InterPro" id="IPR012677">
    <property type="entry name" value="Nucleotide-bd_a/b_plait_sf"/>
</dbReference>
<feature type="non-terminal residue" evidence="8">
    <location>
        <position position="1"/>
    </location>
</feature>
<evidence type="ECO:0000256" key="6">
    <source>
        <dbReference type="SAM" id="MobiDB-lite"/>
    </source>
</evidence>
<feature type="region of interest" description="Disordered" evidence="6">
    <location>
        <begin position="537"/>
        <end position="559"/>
    </location>
</feature>
<feature type="domain" description="RRM" evidence="7">
    <location>
        <begin position="672"/>
        <end position="749"/>
    </location>
</feature>
<dbReference type="AlphaFoldDB" id="A0A0H5FTT4"/>
<evidence type="ECO:0000256" key="4">
    <source>
        <dbReference type="ARBA" id="ARBA00023242"/>
    </source>
</evidence>
<dbReference type="InterPro" id="IPR051945">
    <property type="entry name" value="RRM_MRD1_RNA_proc_ribogen"/>
</dbReference>
<feature type="domain" description="RRM" evidence="7">
    <location>
        <begin position="460"/>
        <end position="532"/>
    </location>
</feature>
<feature type="domain" description="RRM" evidence="7">
    <location>
        <begin position="279"/>
        <end position="357"/>
    </location>
</feature>
<dbReference type="SUPFAM" id="SSF54928">
    <property type="entry name" value="RNA-binding domain, RBD"/>
    <property type="match status" value="4"/>
</dbReference>
<feature type="compositionally biased region" description="Low complexity" evidence="6">
    <location>
        <begin position="121"/>
        <end position="136"/>
    </location>
</feature>
<feature type="compositionally biased region" description="Basic and acidic residues" evidence="6">
    <location>
        <begin position="104"/>
        <end position="113"/>
    </location>
</feature>
<keyword evidence="3 5" id="KW-0694">RNA-binding</keyword>
<dbReference type="PANTHER" id="PTHR48039">
    <property type="entry name" value="RNA-BINDING MOTIF PROTEIN 14B"/>
    <property type="match status" value="1"/>
</dbReference>
<dbReference type="GO" id="GO:0003729">
    <property type="term" value="F:mRNA binding"/>
    <property type="evidence" value="ECO:0007669"/>
    <property type="project" value="TreeGrafter"/>
</dbReference>
<gene>
    <name evidence="8" type="ORF">ls5930a1_00154</name>
</gene>
<feature type="compositionally biased region" description="Low complexity" evidence="6">
    <location>
        <begin position="655"/>
        <end position="669"/>
    </location>
</feature>
<feature type="compositionally biased region" description="Low complexity" evidence="6">
    <location>
        <begin position="548"/>
        <end position="559"/>
    </location>
</feature>
<evidence type="ECO:0000256" key="2">
    <source>
        <dbReference type="ARBA" id="ARBA00022737"/>
    </source>
</evidence>
<feature type="region of interest" description="Disordered" evidence="6">
    <location>
        <begin position="650"/>
        <end position="669"/>
    </location>
</feature>
<name>A0A0H5FTT4_9BASI</name>
<feature type="region of interest" description="Disordered" evidence="6">
    <location>
        <begin position="104"/>
        <end position="136"/>
    </location>
</feature>
<keyword evidence="2" id="KW-0677">Repeat</keyword>
<sequence length="785" mass="84372">MDLAPHTLLPFLPLDYLMDSPTRLLLSNLPPSLNNALLRGHLARCPPAPPRLTDCKILLKPDGTSRRIAFLGFNHTDDAQRVLQWVAGTWIQGTHGGARINADWAKDAQDAPRPKKRVKLSDAPAAASASVPLPAANDEQDRFAEFMAVMAPRRNRAVEENPEAAAQSLLPSTSTAASAPAPLPSAPVAAKAPASTEPPAEARDGAAEDDSLTDLEYMARRMKRSLEDAADDDDDDDDESPAWEQDEEDRPAEAVEGIESTSGHLKEHDATHQLLLDSARLFLRNLAFSITEADLRTLLEPYGEIQQIHIPVDPATQTGKGLAYATFASGESAVRAFEELDRRSFQGRLLHILPAIGRQTGEPSSGRPATLKGERLEARKTEASKGLSWGTLYMNSDAVMSSVADRLKVSKSELLDPSSNNAAVRLALAETHVIAETKKYFENEGVDLASLASRGPRSPTTILVKNIPYNTTTATLSALFAPFGAIARLLLPPAGTMAIVEMGDPSAASDAWRNLVYKKLGGSVLYLEKAAAGVWNGTSASPAPPPSAAGSAASTAEDASAGSAEEGSTLFVKNLSFATTSETLKAAFVSLPDFLFARVQTKPNPKEAGRTLSMGFGFVGFRTAAAAAAALKAKDKFFLEGHQLEIKFAQRGKESSTPASTSRSTKSTSTSTKLIVKNVPFEVTRKEIRELFSAYGQLKSVRLPRKFDHKTRGFAFLDFASRRDAEAAFGALEHTHLLGRHLVLQWAEEGEADVDGLRARTGFSETKIGGRKAKFAMAQDQDAEV</sequence>
<evidence type="ECO:0000259" key="7">
    <source>
        <dbReference type="PROSITE" id="PS50102"/>
    </source>
</evidence>
<evidence type="ECO:0000256" key="3">
    <source>
        <dbReference type="ARBA" id="ARBA00022884"/>
    </source>
</evidence>
<feature type="domain" description="RRM" evidence="7">
    <location>
        <begin position="22"/>
        <end position="107"/>
    </location>
</feature>
<organism evidence="8">
    <name type="scientific">Leucosporidium scottii</name>
    <dbReference type="NCBI Taxonomy" id="5278"/>
    <lineage>
        <taxon>Eukaryota</taxon>
        <taxon>Fungi</taxon>
        <taxon>Dikarya</taxon>
        <taxon>Basidiomycota</taxon>
        <taxon>Pucciniomycotina</taxon>
        <taxon>Microbotryomycetes</taxon>
        <taxon>Leucosporidiales</taxon>
        <taxon>Leucosporidium</taxon>
    </lineage>
</organism>
<dbReference type="PANTHER" id="PTHR48039:SF5">
    <property type="entry name" value="RNA-BINDING PROTEIN 28"/>
    <property type="match status" value="1"/>
</dbReference>
<dbReference type="InterPro" id="IPR035979">
    <property type="entry name" value="RBD_domain_sf"/>
</dbReference>
<feature type="region of interest" description="Disordered" evidence="6">
    <location>
        <begin position="226"/>
        <end position="266"/>
    </location>
</feature>
<dbReference type="InterPro" id="IPR000504">
    <property type="entry name" value="RRM_dom"/>
</dbReference>
<dbReference type="Gene3D" id="3.30.70.330">
    <property type="match status" value="5"/>
</dbReference>